<dbReference type="AlphaFoldDB" id="A0A3P6S491"/>
<evidence type="ECO:0000256" key="1">
    <source>
        <dbReference type="SAM" id="MobiDB-lite"/>
    </source>
</evidence>
<feature type="transmembrane region" description="Helical" evidence="2">
    <location>
        <begin position="157"/>
        <end position="181"/>
    </location>
</feature>
<keyword evidence="2" id="KW-0472">Membrane</keyword>
<organism evidence="3 4">
    <name type="scientific">Cylicostephanus goldi</name>
    <name type="common">Nematode worm</name>
    <dbReference type="NCBI Taxonomy" id="71465"/>
    <lineage>
        <taxon>Eukaryota</taxon>
        <taxon>Metazoa</taxon>
        <taxon>Ecdysozoa</taxon>
        <taxon>Nematoda</taxon>
        <taxon>Chromadorea</taxon>
        <taxon>Rhabditida</taxon>
        <taxon>Rhabditina</taxon>
        <taxon>Rhabditomorpha</taxon>
        <taxon>Strongyloidea</taxon>
        <taxon>Strongylidae</taxon>
        <taxon>Cylicostephanus</taxon>
    </lineage>
</organism>
<feature type="region of interest" description="Disordered" evidence="1">
    <location>
        <begin position="209"/>
        <end position="236"/>
    </location>
</feature>
<keyword evidence="2" id="KW-0812">Transmembrane</keyword>
<name>A0A3P6S491_CYLGO</name>
<evidence type="ECO:0000313" key="4">
    <source>
        <dbReference type="Proteomes" id="UP000271889"/>
    </source>
</evidence>
<dbReference type="Proteomes" id="UP000271889">
    <property type="component" value="Unassembled WGS sequence"/>
</dbReference>
<accession>A0A3P6S491</accession>
<evidence type="ECO:0000313" key="3">
    <source>
        <dbReference type="EMBL" id="VDK62370.1"/>
    </source>
</evidence>
<feature type="compositionally biased region" description="Low complexity" evidence="1">
    <location>
        <begin position="216"/>
        <end position="236"/>
    </location>
</feature>
<proteinExistence type="predicted"/>
<reference evidence="3 4" key="1">
    <citation type="submission" date="2018-11" db="EMBL/GenBank/DDBJ databases">
        <authorList>
            <consortium name="Pathogen Informatics"/>
        </authorList>
    </citation>
    <scope>NUCLEOTIDE SEQUENCE [LARGE SCALE GENOMIC DNA]</scope>
</reference>
<dbReference type="EMBL" id="UYRV01016682">
    <property type="protein sequence ID" value="VDK62370.1"/>
    <property type="molecule type" value="Genomic_DNA"/>
</dbReference>
<keyword evidence="2" id="KW-1133">Transmembrane helix</keyword>
<protein>
    <submittedName>
        <fullName evidence="3">Uncharacterized protein</fullName>
    </submittedName>
</protein>
<keyword evidence="4" id="KW-1185">Reference proteome</keyword>
<dbReference type="OrthoDB" id="5864419at2759"/>
<sequence>MKRIAKNMDLSEPSPPSSHNQLARPSGSSYLIEQGTVDELLFSSYKRSFTAKQARNNKQISTRQTRELQVVAANEGRVSYPSVSCPSSEGTALIGEKDIRSAAFDGPGGGDQGWFVMRPSGNPAKRDLFNLLDPSQCNSNIVERFSKTLRVDHMVSGWWRIIALAMLGLVGSASVVLHALLSRRRKRDALSSSLLSSTDSSIVVTLAKAKRAETRSTSVGPSVGSTPSSEETPTGE</sequence>
<evidence type="ECO:0000256" key="2">
    <source>
        <dbReference type="SAM" id="Phobius"/>
    </source>
</evidence>
<gene>
    <name evidence="3" type="ORF">CGOC_LOCUS5481</name>
</gene>
<feature type="compositionally biased region" description="Polar residues" evidence="1">
    <location>
        <begin position="17"/>
        <end position="26"/>
    </location>
</feature>
<feature type="non-terminal residue" evidence="3">
    <location>
        <position position="236"/>
    </location>
</feature>
<feature type="region of interest" description="Disordered" evidence="1">
    <location>
        <begin position="1"/>
        <end position="26"/>
    </location>
</feature>